<name>A0A9J6RL31_9GAMM</name>
<organism evidence="1 2">
    <name type="scientific">Dasania phycosphaerae</name>
    <dbReference type="NCBI Taxonomy" id="2950436"/>
    <lineage>
        <taxon>Bacteria</taxon>
        <taxon>Pseudomonadati</taxon>
        <taxon>Pseudomonadota</taxon>
        <taxon>Gammaproteobacteria</taxon>
        <taxon>Cellvibrionales</taxon>
        <taxon>Spongiibacteraceae</taxon>
        <taxon>Dasania</taxon>
    </lineage>
</organism>
<protein>
    <submittedName>
        <fullName evidence="1">DUF2789 domain-containing protein</fullName>
    </submittedName>
</protein>
<accession>A0A9J6RL31</accession>
<evidence type="ECO:0000313" key="2">
    <source>
        <dbReference type="Proteomes" id="UP001069090"/>
    </source>
</evidence>
<proteinExistence type="predicted"/>
<dbReference type="AlphaFoldDB" id="A0A9J6RL31"/>
<keyword evidence="2" id="KW-1185">Reference proteome</keyword>
<dbReference type="Pfam" id="PF10982">
    <property type="entry name" value="DUF2789"/>
    <property type="match status" value="1"/>
</dbReference>
<dbReference type="EMBL" id="JAPTGG010000003">
    <property type="protein sequence ID" value="MCZ0864709.1"/>
    <property type="molecule type" value="Genomic_DNA"/>
</dbReference>
<dbReference type="Proteomes" id="UP001069090">
    <property type="component" value="Unassembled WGS sequence"/>
</dbReference>
<sequence>MDTSRHSLEDLFSQLGLANSEAAIEAFCSNNRLPPHIPLEQAAFWSSGQAQFIHEAIAEDADWAEVVDQLDAQLRH</sequence>
<dbReference type="RefSeq" id="WP_258330859.1">
    <property type="nucleotide sequence ID" value="NZ_JAPTGG010000003.1"/>
</dbReference>
<dbReference type="InterPro" id="IPR038086">
    <property type="entry name" value="DUF2789_sf"/>
</dbReference>
<evidence type="ECO:0000313" key="1">
    <source>
        <dbReference type="EMBL" id="MCZ0864709.1"/>
    </source>
</evidence>
<comment type="caution">
    <text evidence="1">The sequence shown here is derived from an EMBL/GenBank/DDBJ whole genome shotgun (WGS) entry which is preliminary data.</text>
</comment>
<dbReference type="InterPro" id="IPR021250">
    <property type="entry name" value="DUF2789"/>
</dbReference>
<gene>
    <name evidence="1" type="ORF">O0V09_05825</name>
</gene>
<reference evidence="1 2" key="1">
    <citation type="submission" date="2022-12" db="EMBL/GenBank/DDBJ databases">
        <title>Dasania phycosphaerae sp. nov., isolated from particulate material of the south coast of Korea.</title>
        <authorList>
            <person name="Jiang Y."/>
        </authorList>
    </citation>
    <scope>NUCLEOTIDE SEQUENCE [LARGE SCALE GENOMIC DNA]</scope>
    <source>
        <strain evidence="1 2">GY-19</strain>
    </source>
</reference>
<dbReference type="Gene3D" id="1.10.10.1130">
    <property type="entry name" value="Uncharacterised protein PF10982, DUF2789"/>
    <property type="match status" value="1"/>
</dbReference>